<feature type="transmembrane region" description="Helical" evidence="17">
    <location>
        <begin position="358"/>
        <end position="387"/>
    </location>
</feature>
<dbReference type="InterPro" id="IPR036412">
    <property type="entry name" value="HAD-like_sf"/>
</dbReference>
<evidence type="ECO:0000259" key="19">
    <source>
        <dbReference type="SMART" id="SM00831"/>
    </source>
</evidence>
<evidence type="ECO:0000256" key="7">
    <source>
        <dbReference type="ARBA" id="ARBA00022741"/>
    </source>
</evidence>
<keyword evidence="4 17" id="KW-0109">Calcium transport</keyword>
<dbReference type="InterPro" id="IPR059000">
    <property type="entry name" value="ATPase_P-type_domA"/>
</dbReference>
<organism evidence="20 21">
    <name type="scientific">Smittium mucronatum</name>
    <dbReference type="NCBI Taxonomy" id="133383"/>
    <lineage>
        <taxon>Eukaryota</taxon>
        <taxon>Fungi</taxon>
        <taxon>Fungi incertae sedis</taxon>
        <taxon>Zoopagomycota</taxon>
        <taxon>Kickxellomycotina</taxon>
        <taxon>Harpellomycetes</taxon>
        <taxon>Harpellales</taxon>
        <taxon>Legeriomycetaceae</taxon>
        <taxon>Smittium</taxon>
    </lineage>
</organism>
<dbReference type="STRING" id="133383.A0A1R0GWK9"/>
<dbReference type="PRINTS" id="PR00119">
    <property type="entry name" value="CATATPASE"/>
</dbReference>
<dbReference type="NCBIfam" id="TIGR01494">
    <property type="entry name" value="ATPase_P-type"/>
    <property type="match status" value="2"/>
</dbReference>
<evidence type="ECO:0000256" key="11">
    <source>
        <dbReference type="ARBA" id="ARBA00022967"/>
    </source>
</evidence>
<keyword evidence="14 17" id="KW-0472">Membrane</keyword>
<dbReference type="SUPFAM" id="SSF81665">
    <property type="entry name" value="Calcium ATPase, transmembrane domain M"/>
    <property type="match status" value="1"/>
</dbReference>
<evidence type="ECO:0000256" key="2">
    <source>
        <dbReference type="ARBA" id="ARBA00022448"/>
    </source>
</evidence>
<dbReference type="Pfam" id="PF00122">
    <property type="entry name" value="E1-E2_ATPase"/>
    <property type="match status" value="1"/>
</dbReference>
<dbReference type="GO" id="GO:0005886">
    <property type="term" value="C:plasma membrane"/>
    <property type="evidence" value="ECO:0007669"/>
    <property type="project" value="TreeGrafter"/>
</dbReference>
<comment type="similarity">
    <text evidence="15 17">Belongs to the cation transport ATPase (P-type) (TC 3.A.3) family.</text>
</comment>
<comment type="function">
    <text evidence="17">Catalyzes the hydrolysis of ATP coupled with the transport of calcium.</text>
</comment>
<keyword evidence="11" id="KW-1278">Translocase</keyword>
<dbReference type="InterPro" id="IPR006408">
    <property type="entry name" value="P-type_ATPase_IIB"/>
</dbReference>
<accession>A0A1R0GWK9</accession>
<dbReference type="Gene3D" id="3.40.50.1000">
    <property type="entry name" value="HAD superfamily/HAD-like"/>
    <property type="match status" value="1"/>
</dbReference>
<evidence type="ECO:0000256" key="13">
    <source>
        <dbReference type="ARBA" id="ARBA00023065"/>
    </source>
</evidence>
<keyword evidence="12 17" id="KW-1133">Transmembrane helix</keyword>
<dbReference type="InterPro" id="IPR023298">
    <property type="entry name" value="ATPase_P-typ_TM_dom_sf"/>
</dbReference>
<keyword evidence="10" id="KW-0460">Magnesium</keyword>
<dbReference type="CDD" id="cd02081">
    <property type="entry name" value="P-type_ATPase_Ca_PMCA-like"/>
    <property type="match status" value="1"/>
</dbReference>
<dbReference type="PANTHER" id="PTHR24093">
    <property type="entry name" value="CATION TRANSPORTING ATPASE"/>
    <property type="match status" value="1"/>
</dbReference>
<reference evidence="20 21" key="1">
    <citation type="journal article" date="2016" name="Mol. Biol. Evol.">
        <title>Genome-Wide Survey of Gut Fungi (Harpellales) Reveals the First Horizontally Transferred Ubiquitin Gene from a Mosquito Host.</title>
        <authorList>
            <person name="Wang Y."/>
            <person name="White M.M."/>
            <person name="Kvist S."/>
            <person name="Moncalvo J.M."/>
        </authorList>
    </citation>
    <scope>NUCLEOTIDE SEQUENCE [LARGE SCALE GENOMIC DNA]</scope>
    <source>
        <strain evidence="20 21">ALG-7-W6</strain>
    </source>
</reference>
<keyword evidence="8 17" id="KW-0106">Calcium</keyword>
<evidence type="ECO:0000256" key="1">
    <source>
        <dbReference type="ARBA" id="ARBA00004128"/>
    </source>
</evidence>
<dbReference type="PROSITE" id="PS00154">
    <property type="entry name" value="ATPASE_E1_E2"/>
    <property type="match status" value="1"/>
</dbReference>
<comment type="caution">
    <text evidence="17">Lacks conserved residue(s) required for the propagation of feature annotation.</text>
</comment>
<evidence type="ECO:0000313" key="21">
    <source>
        <dbReference type="Proteomes" id="UP000187455"/>
    </source>
</evidence>
<feature type="region of interest" description="Disordered" evidence="18">
    <location>
        <begin position="1"/>
        <end position="28"/>
    </location>
</feature>
<dbReference type="PANTHER" id="PTHR24093:SF369">
    <property type="entry name" value="CALCIUM-TRANSPORTING ATPASE"/>
    <property type="match status" value="1"/>
</dbReference>
<keyword evidence="2 17" id="KW-0813">Transport</keyword>
<dbReference type="InterPro" id="IPR023299">
    <property type="entry name" value="ATPase_P-typ_cyto_dom_N"/>
</dbReference>
<dbReference type="FunFam" id="2.70.150.10:FF:000028">
    <property type="entry name" value="Calcium-transporting ATPase"/>
    <property type="match status" value="1"/>
</dbReference>
<dbReference type="InterPro" id="IPR008250">
    <property type="entry name" value="ATPase_P-typ_transduc_dom_A_sf"/>
</dbReference>
<dbReference type="InterPro" id="IPR044492">
    <property type="entry name" value="P_typ_ATPase_HD_dom"/>
</dbReference>
<feature type="transmembrane region" description="Helical" evidence="17">
    <location>
        <begin position="318"/>
        <end position="338"/>
    </location>
</feature>
<dbReference type="InterPro" id="IPR006068">
    <property type="entry name" value="ATPase_P-typ_cation-transptr_C"/>
</dbReference>
<dbReference type="Pfam" id="PF00689">
    <property type="entry name" value="Cation_ATPase_C"/>
    <property type="match status" value="1"/>
</dbReference>
<feature type="domain" description="Cation-transporting P-type ATPase N-terminal" evidence="19">
    <location>
        <begin position="52"/>
        <end position="139"/>
    </location>
</feature>
<proteinExistence type="inferred from homology"/>
<comment type="catalytic activity">
    <reaction evidence="16 17">
        <text>Ca(2+)(in) + ATP + H2O = Ca(2+)(out) + ADP + phosphate + H(+)</text>
        <dbReference type="Rhea" id="RHEA:18105"/>
        <dbReference type="ChEBI" id="CHEBI:15377"/>
        <dbReference type="ChEBI" id="CHEBI:15378"/>
        <dbReference type="ChEBI" id="CHEBI:29108"/>
        <dbReference type="ChEBI" id="CHEBI:30616"/>
        <dbReference type="ChEBI" id="CHEBI:43474"/>
        <dbReference type="ChEBI" id="CHEBI:456216"/>
        <dbReference type="EC" id="7.2.2.10"/>
    </reaction>
</comment>
<dbReference type="Gene3D" id="1.20.1110.10">
    <property type="entry name" value="Calcium-transporting ATPase, transmembrane domain"/>
    <property type="match status" value="1"/>
</dbReference>
<dbReference type="GO" id="GO:0016887">
    <property type="term" value="F:ATP hydrolysis activity"/>
    <property type="evidence" value="ECO:0007669"/>
    <property type="project" value="InterPro"/>
</dbReference>
<feature type="transmembrane region" description="Helical" evidence="17">
    <location>
        <begin position="930"/>
        <end position="950"/>
    </location>
</feature>
<dbReference type="NCBIfam" id="TIGR01517">
    <property type="entry name" value="ATPase-IIB_Ca"/>
    <property type="match status" value="1"/>
</dbReference>
<dbReference type="InterPro" id="IPR023214">
    <property type="entry name" value="HAD_sf"/>
</dbReference>
<evidence type="ECO:0000256" key="3">
    <source>
        <dbReference type="ARBA" id="ARBA00022554"/>
    </source>
</evidence>
<dbReference type="Gene3D" id="2.70.150.10">
    <property type="entry name" value="Calcium-transporting ATPase, cytoplasmic transduction domain A"/>
    <property type="match status" value="1"/>
</dbReference>
<dbReference type="Proteomes" id="UP000187455">
    <property type="component" value="Unassembled WGS sequence"/>
</dbReference>
<dbReference type="GO" id="GO:0006874">
    <property type="term" value="P:intracellular calcium ion homeostasis"/>
    <property type="evidence" value="ECO:0007669"/>
    <property type="project" value="TreeGrafter"/>
</dbReference>
<dbReference type="SUPFAM" id="SSF81660">
    <property type="entry name" value="Metal cation-transporting ATPase, ATP-binding domain N"/>
    <property type="match status" value="1"/>
</dbReference>
<dbReference type="GO" id="GO:0005524">
    <property type="term" value="F:ATP binding"/>
    <property type="evidence" value="ECO:0007669"/>
    <property type="project" value="UniProtKB-KW"/>
</dbReference>
<keyword evidence="3" id="KW-0926">Vacuole</keyword>
<feature type="transmembrane region" description="Helical" evidence="17">
    <location>
        <begin position="849"/>
        <end position="870"/>
    </location>
</feature>
<dbReference type="EMBL" id="LSSL01002619">
    <property type="protein sequence ID" value="OLY81272.1"/>
    <property type="molecule type" value="Genomic_DNA"/>
</dbReference>
<dbReference type="EC" id="7.2.2.10" evidence="17"/>
<evidence type="ECO:0000256" key="15">
    <source>
        <dbReference type="ARBA" id="ARBA00038148"/>
    </source>
</evidence>
<feature type="transmembrane region" description="Helical" evidence="17">
    <location>
        <begin position="156"/>
        <end position="176"/>
    </location>
</feature>
<keyword evidence="5 17" id="KW-0812">Transmembrane</keyword>
<feature type="transmembrane region" description="Helical" evidence="17">
    <location>
        <begin position="114"/>
        <end position="136"/>
    </location>
</feature>
<dbReference type="InterPro" id="IPR004014">
    <property type="entry name" value="ATPase_P-typ_cation-transptr_N"/>
</dbReference>
<dbReference type="Gene3D" id="3.40.1110.10">
    <property type="entry name" value="Calcium-transporting ATPase, cytoplasmic domain N"/>
    <property type="match status" value="1"/>
</dbReference>
<evidence type="ECO:0000256" key="9">
    <source>
        <dbReference type="ARBA" id="ARBA00022840"/>
    </source>
</evidence>
<dbReference type="SFLD" id="SFLDF00027">
    <property type="entry name" value="p-type_atpase"/>
    <property type="match status" value="1"/>
</dbReference>
<dbReference type="GO" id="GO:0005774">
    <property type="term" value="C:vacuolar membrane"/>
    <property type="evidence" value="ECO:0007669"/>
    <property type="project" value="UniProtKB-SubCell"/>
</dbReference>
<dbReference type="GO" id="GO:0046872">
    <property type="term" value="F:metal ion binding"/>
    <property type="evidence" value="ECO:0007669"/>
    <property type="project" value="UniProtKB-KW"/>
</dbReference>
<dbReference type="SFLD" id="SFLDG00002">
    <property type="entry name" value="C1.7:_P-type_atpase_like"/>
    <property type="match status" value="1"/>
</dbReference>
<dbReference type="Pfam" id="PF00690">
    <property type="entry name" value="Cation_ATPase_N"/>
    <property type="match status" value="1"/>
</dbReference>
<keyword evidence="21" id="KW-1185">Reference proteome</keyword>
<dbReference type="OrthoDB" id="3352408at2759"/>
<dbReference type="SUPFAM" id="SSF81653">
    <property type="entry name" value="Calcium ATPase, transduction domain A"/>
    <property type="match status" value="1"/>
</dbReference>
<evidence type="ECO:0000256" key="12">
    <source>
        <dbReference type="ARBA" id="ARBA00022989"/>
    </source>
</evidence>
<keyword evidence="6" id="KW-0479">Metal-binding</keyword>
<feature type="transmembrane region" description="Helical" evidence="17">
    <location>
        <begin position="890"/>
        <end position="909"/>
    </location>
</feature>
<keyword evidence="13 17" id="KW-0406">Ion transport</keyword>
<feature type="transmembrane region" description="Helical" evidence="17">
    <location>
        <begin position="962"/>
        <end position="983"/>
    </location>
</feature>
<gene>
    <name evidence="20" type="ORF">AYI68_g4623</name>
</gene>
<dbReference type="AlphaFoldDB" id="A0A1R0GWK9"/>
<evidence type="ECO:0000256" key="8">
    <source>
        <dbReference type="ARBA" id="ARBA00022837"/>
    </source>
</evidence>
<sequence length="1109" mass="121081">MSSSMNNENAPLLRETHPTSTTDDSSSNKVFTIPPIFLSNMFDPKDEDALNKIGGISGLCEKLHVDPSVGLSANESFSSYSSLNSSPVEPFAERRSFYGKNSLPEAKSSSFLQLLFNALNDSTLILLSLAALVSLFVGLYDDYFGSHKDDPVKVGWVEGVAIMFAVAVVSLTNSINDYNKELQFRKLNAKKEDRKVKVLRDGVEIEIQIEEINVGEILLIEPGDIMCVDSVFLEGHNVVCDESSATGESDAIKKGPLGSKLDPFILSGGKVMEGVGKVIVTDVGEHCFFGKIMLAMRSADANSNTPLQIKLDKLSNEIAKYGVAAAAILFMSLIIKYLLDIALNNKDVPYSEMLSKLISISIECITVIVVAVPEGLPMAVTIALAYATTQMIKDGNLVRQLAACETMGGATAVCTDKTGTLTQNKMTVVRASVGKIELENQNDARHFISLLDDKVVSTISEGVSVNSAAFMSTDDQGRMEFVGSKSECALLEFIQNYGADYRNLRAEYKPIFVWPFSSEKKSMSTAITTVVDGKQMCRVHVKGASEIVLSHCTKYLSENGEVLDITDTYRVELTRNIYRYAHKALRTFALAYKNIELSDASSFDPESAPLSDLTWIMLSGIMDPLRPGVNKSVADCHKAGVFVRMITGDNIETAEAIAKNAGILTKGGRSISGPDWRKLDPDQQHELLPRLQVMARSSPLDKQIVVRRLQERGEVVAMTGDGTNDAPALKMAEVGFSMGIAGTEVAKEASDIILMDDNFSSIVKAMLWGRAVNDSVRKFLQFQLTVNITAVILTFVSSLTSSTGTSALSAVQLLWVNIIMDTLAALALATEGPTNELLDRKPIPKNASLITYEMWRMILLEAAFQVAVNLMLLHMGHQIFHLPHTQHGDVVLGTIIFNTFVFLQVFNELNCRRILPSEFNIFADLHNDTGFILVQIVIVATQYLIVTYGGIAFSTTPLTSSQWIACVLIGSLSIPVGFIIRLIPDFGLCFGLQSSNSSAQQFVHPLSMDEMSRIQKQKDVMNVIGFFSKVRSSMKERENNNANLGAIEIGNSSLDALSANMPGHSASRSFNEGRPSKLLRTSTLPHVSMNSGGWGRVASQIKDKGLKNI</sequence>
<dbReference type="GO" id="GO:0005388">
    <property type="term" value="F:P-type calcium transporter activity"/>
    <property type="evidence" value="ECO:0007669"/>
    <property type="project" value="UniProtKB-EC"/>
</dbReference>
<name>A0A1R0GWK9_9FUNG</name>
<evidence type="ECO:0000256" key="6">
    <source>
        <dbReference type="ARBA" id="ARBA00022723"/>
    </source>
</evidence>
<dbReference type="PRINTS" id="PR00120">
    <property type="entry name" value="HATPASE"/>
</dbReference>
<protein>
    <recommendedName>
        <fullName evidence="17">Calcium-transporting ATPase</fullName>
        <ecNumber evidence="17">7.2.2.10</ecNumber>
    </recommendedName>
</protein>
<evidence type="ECO:0000256" key="4">
    <source>
        <dbReference type="ARBA" id="ARBA00022568"/>
    </source>
</evidence>
<evidence type="ECO:0000256" key="10">
    <source>
        <dbReference type="ARBA" id="ARBA00022842"/>
    </source>
</evidence>
<evidence type="ECO:0000313" key="20">
    <source>
        <dbReference type="EMBL" id="OLY81272.1"/>
    </source>
</evidence>
<comment type="caution">
    <text evidence="20">The sequence shown here is derived from an EMBL/GenBank/DDBJ whole genome shotgun (WGS) entry which is preliminary data.</text>
</comment>
<dbReference type="InterPro" id="IPR001757">
    <property type="entry name" value="P_typ_ATPase"/>
</dbReference>
<dbReference type="FunFam" id="3.40.50.1000:FF:000018">
    <property type="entry name" value="Calcium-transporting ATPase"/>
    <property type="match status" value="1"/>
</dbReference>
<evidence type="ECO:0000256" key="5">
    <source>
        <dbReference type="ARBA" id="ARBA00022692"/>
    </source>
</evidence>
<dbReference type="FunFam" id="1.20.1110.10:FF:000039">
    <property type="entry name" value="Calcium-transporting ATPase"/>
    <property type="match status" value="1"/>
</dbReference>
<dbReference type="SMART" id="SM00831">
    <property type="entry name" value="Cation_ATPase_N"/>
    <property type="match status" value="1"/>
</dbReference>
<keyword evidence="7 17" id="KW-0547">Nucleotide-binding</keyword>
<evidence type="ECO:0000256" key="16">
    <source>
        <dbReference type="ARBA" id="ARBA00048694"/>
    </source>
</evidence>
<dbReference type="SUPFAM" id="SSF56784">
    <property type="entry name" value="HAD-like"/>
    <property type="match status" value="1"/>
</dbReference>
<evidence type="ECO:0000256" key="17">
    <source>
        <dbReference type="RuleBase" id="RU361146"/>
    </source>
</evidence>
<dbReference type="SFLD" id="SFLDS00003">
    <property type="entry name" value="Haloacid_Dehalogenase"/>
    <property type="match status" value="1"/>
</dbReference>
<comment type="subcellular location">
    <subcellularLocation>
        <location evidence="17">Membrane</location>
        <topology evidence="17">Multi-pass membrane protein</topology>
    </subcellularLocation>
    <subcellularLocation>
        <location evidence="1">Vacuole membrane</location>
        <topology evidence="1">Multi-pass membrane protein</topology>
    </subcellularLocation>
</comment>
<evidence type="ECO:0000256" key="14">
    <source>
        <dbReference type="ARBA" id="ARBA00023136"/>
    </source>
</evidence>
<dbReference type="Pfam" id="PF13246">
    <property type="entry name" value="Cation_ATPase"/>
    <property type="match status" value="1"/>
</dbReference>
<dbReference type="InterPro" id="IPR018303">
    <property type="entry name" value="ATPase_P-typ_P_site"/>
</dbReference>
<evidence type="ECO:0000256" key="18">
    <source>
        <dbReference type="SAM" id="MobiDB-lite"/>
    </source>
</evidence>
<keyword evidence="9 17" id="KW-0067">ATP-binding</keyword>